<dbReference type="Proteomes" id="UP000178186">
    <property type="component" value="Unassembled WGS sequence"/>
</dbReference>
<proteinExistence type="predicted"/>
<dbReference type="AlphaFoldDB" id="A0A1G2H355"/>
<feature type="coiled-coil region" evidence="1">
    <location>
        <begin position="44"/>
        <end position="71"/>
    </location>
</feature>
<name>A0A1G2H355_9BACT</name>
<reference evidence="3 4" key="1">
    <citation type="journal article" date="2016" name="Nat. Commun.">
        <title>Thousands of microbial genomes shed light on interconnected biogeochemical processes in an aquifer system.</title>
        <authorList>
            <person name="Anantharaman K."/>
            <person name="Brown C.T."/>
            <person name="Hug L.A."/>
            <person name="Sharon I."/>
            <person name="Castelle C.J."/>
            <person name="Probst A.J."/>
            <person name="Thomas B.C."/>
            <person name="Singh A."/>
            <person name="Wilkins M.J."/>
            <person name="Karaoz U."/>
            <person name="Brodie E.L."/>
            <person name="Williams K.H."/>
            <person name="Hubbard S.S."/>
            <person name="Banfield J.F."/>
        </authorList>
    </citation>
    <scope>NUCLEOTIDE SEQUENCE [LARGE SCALE GENOMIC DNA]</scope>
</reference>
<comment type="caution">
    <text evidence="3">The sequence shown here is derived from an EMBL/GenBank/DDBJ whole genome shotgun (WGS) entry which is preliminary data.</text>
</comment>
<dbReference type="EMBL" id="MHNY01000001">
    <property type="protein sequence ID" value="OGZ56914.1"/>
    <property type="molecule type" value="Genomic_DNA"/>
</dbReference>
<keyword evidence="2" id="KW-1133">Transmembrane helix</keyword>
<accession>A0A1G2H355</accession>
<evidence type="ECO:0000313" key="4">
    <source>
        <dbReference type="Proteomes" id="UP000178186"/>
    </source>
</evidence>
<organism evidence="3 4">
    <name type="scientific">Candidatus Ryanbacteria bacterium RIFCSPLOWO2_02_FULL_45_11c</name>
    <dbReference type="NCBI Taxonomy" id="1802128"/>
    <lineage>
        <taxon>Bacteria</taxon>
        <taxon>Candidatus Ryaniibacteriota</taxon>
    </lineage>
</organism>
<protein>
    <submittedName>
        <fullName evidence="3">Uncharacterized protein</fullName>
    </submittedName>
</protein>
<keyword evidence="2" id="KW-0472">Membrane</keyword>
<evidence type="ECO:0000256" key="2">
    <source>
        <dbReference type="SAM" id="Phobius"/>
    </source>
</evidence>
<evidence type="ECO:0000313" key="3">
    <source>
        <dbReference type="EMBL" id="OGZ56914.1"/>
    </source>
</evidence>
<feature type="transmembrane region" description="Helical" evidence="2">
    <location>
        <begin position="12"/>
        <end position="32"/>
    </location>
</feature>
<gene>
    <name evidence="3" type="ORF">A3H64_03380</name>
</gene>
<keyword evidence="2" id="KW-0812">Transmembrane</keyword>
<sequence length="103" mass="11836">MQLLHKNIYKRGYIIMPVFMFCFMMLGAFYIYGINETAVHTFGKKADNKRLAQVEEELRALETERAHLAVGSWLEERARQYELVIGGRAHVVSRDTSVARAGD</sequence>
<keyword evidence="1" id="KW-0175">Coiled coil</keyword>
<dbReference type="STRING" id="1802128.A3H64_03380"/>
<evidence type="ECO:0000256" key="1">
    <source>
        <dbReference type="SAM" id="Coils"/>
    </source>
</evidence>